<dbReference type="GO" id="GO:0009245">
    <property type="term" value="P:lipid A biosynthetic process"/>
    <property type="evidence" value="ECO:0007669"/>
    <property type="project" value="TreeGrafter"/>
</dbReference>
<accession>A0A918XGB7</accession>
<evidence type="ECO:0000256" key="3">
    <source>
        <dbReference type="ARBA" id="ARBA00022723"/>
    </source>
</evidence>
<comment type="caution">
    <text evidence="7">The sequence shown here is derived from an EMBL/GenBank/DDBJ whole genome shotgun (WGS) entry which is preliminary data.</text>
</comment>
<name>A0A918XGB7_9GAMM</name>
<dbReference type="Proteomes" id="UP000644693">
    <property type="component" value="Unassembled WGS sequence"/>
</dbReference>
<evidence type="ECO:0000313" key="7">
    <source>
        <dbReference type="EMBL" id="GHD31022.1"/>
    </source>
</evidence>
<dbReference type="SUPFAM" id="SSF56300">
    <property type="entry name" value="Metallo-dependent phosphatases"/>
    <property type="match status" value="1"/>
</dbReference>
<dbReference type="RefSeq" id="WP_189476536.1">
    <property type="nucleotide sequence ID" value="NZ_BMYM01000001.1"/>
</dbReference>
<proteinExistence type="predicted"/>
<evidence type="ECO:0000313" key="8">
    <source>
        <dbReference type="Proteomes" id="UP000644693"/>
    </source>
</evidence>
<reference evidence="7" key="2">
    <citation type="submission" date="2020-09" db="EMBL/GenBank/DDBJ databases">
        <authorList>
            <person name="Sun Q."/>
            <person name="Kim S."/>
        </authorList>
    </citation>
    <scope>NUCLEOTIDE SEQUENCE</scope>
    <source>
        <strain evidence="7">KCTC 23430</strain>
    </source>
</reference>
<dbReference type="GO" id="GO:0046872">
    <property type="term" value="F:metal ion binding"/>
    <property type="evidence" value="ECO:0007669"/>
    <property type="project" value="UniProtKB-KW"/>
</dbReference>
<keyword evidence="7" id="KW-0378">Hydrolase</keyword>
<dbReference type="PANTHER" id="PTHR34990">
    <property type="entry name" value="UDP-2,3-DIACYLGLUCOSAMINE HYDROLASE-RELATED"/>
    <property type="match status" value="1"/>
</dbReference>
<dbReference type="AlphaFoldDB" id="A0A918XGB7"/>
<dbReference type="PANTHER" id="PTHR34990:SF2">
    <property type="entry name" value="BLL8164 PROTEIN"/>
    <property type="match status" value="1"/>
</dbReference>
<evidence type="ECO:0000256" key="2">
    <source>
        <dbReference type="ARBA" id="ARBA00022519"/>
    </source>
</evidence>
<feature type="domain" description="Calcineurin-like phosphoesterase" evidence="6">
    <location>
        <begin position="13"/>
        <end position="213"/>
    </location>
</feature>
<organism evidence="7 8">
    <name type="scientific">Parahalioglobus pacificus</name>
    <dbReference type="NCBI Taxonomy" id="930806"/>
    <lineage>
        <taxon>Bacteria</taxon>
        <taxon>Pseudomonadati</taxon>
        <taxon>Pseudomonadota</taxon>
        <taxon>Gammaproteobacteria</taxon>
        <taxon>Cellvibrionales</taxon>
        <taxon>Halieaceae</taxon>
        <taxon>Parahalioglobus</taxon>
    </lineage>
</organism>
<dbReference type="InterPro" id="IPR029052">
    <property type="entry name" value="Metallo-depent_PP-like"/>
</dbReference>
<dbReference type="GO" id="GO:0008758">
    <property type="term" value="F:UDP-2,3-diacylglucosamine hydrolase activity"/>
    <property type="evidence" value="ECO:0007669"/>
    <property type="project" value="TreeGrafter"/>
</dbReference>
<dbReference type="InterPro" id="IPR043461">
    <property type="entry name" value="LpxH-like"/>
</dbReference>
<dbReference type="Pfam" id="PF00149">
    <property type="entry name" value="Metallophos"/>
    <property type="match status" value="1"/>
</dbReference>
<dbReference type="InterPro" id="IPR004843">
    <property type="entry name" value="Calcineurin-like_PHP"/>
</dbReference>
<evidence type="ECO:0000259" key="6">
    <source>
        <dbReference type="Pfam" id="PF00149"/>
    </source>
</evidence>
<dbReference type="CDD" id="cd07398">
    <property type="entry name" value="MPP_YbbF-LpxH"/>
    <property type="match status" value="1"/>
</dbReference>
<keyword evidence="3" id="KW-0479">Metal-binding</keyword>
<keyword evidence="2" id="KW-0997">Cell inner membrane</keyword>
<dbReference type="GO" id="GO:0016020">
    <property type="term" value="C:membrane"/>
    <property type="evidence" value="ECO:0007669"/>
    <property type="project" value="GOC"/>
</dbReference>
<keyword evidence="1" id="KW-1003">Cell membrane</keyword>
<reference evidence="7" key="1">
    <citation type="journal article" date="2014" name="Int. J. Syst. Evol. Microbiol.">
        <title>Complete genome sequence of Corynebacterium casei LMG S-19264T (=DSM 44701T), isolated from a smear-ripened cheese.</title>
        <authorList>
            <consortium name="US DOE Joint Genome Institute (JGI-PGF)"/>
            <person name="Walter F."/>
            <person name="Albersmeier A."/>
            <person name="Kalinowski J."/>
            <person name="Ruckert C."/>
        </authorList>
    </citation>
    <scope>NUCLEOTIDE SEQUENCE</scope>
    <source>
        <strain evidence="7">KCTC 23430</strain>
    </source>
</reference>
<evidence type="ECO:0000256" key="1">
    <source>
        <dbReference type="ARBA" id="ARBA00022475"/>
    </source>
</evidence>
<protein>
    <submittedName>
        <fullName evidence="7">UDP-2,3-diacylglucosamine hydrolase</fullName>
    </submittedName>
</protein>
<keyword evidence="4" id="KW-0472">Membrane</keyword>
<keyword evidence="5" id="KW-0464">Manganese</keyword>
<dbReference type="EMBL" id="BMYM01000001">
    <property type="protein sequence ID" value="GHD31022.1"/>
    <property type="molecule type" value="Genomic_DNA"/>
</dbReference>
<gene>
    <name evidence="7" type="ORF">GCM10007053_13590</name>
</gene>
<dbReference type="Gene3D" id="3.60.21.10">
    <property type="match status" value="1"/>
</dbReference>
<evidence type="ECO:0000256" key="5">
    <source>
        <dbReference type="ARBA" id="ARBA00023211"/>
    </source>
</evidence>
<evidence type="ECO:0000256" key="4">
    <source>
        <dbReference type="ARBA" id="ARBA00023136"/>
    </source>
</evidence>
<sequence length="265" mass="30601">MEAIRTDGKISCRTLWISDVHLGSVHSKAESLLQLLKRVECERLYLVGDIVDVWAMHKRVYWPEAHNRVLRQILKMSKRQVDVIYIPGNHDQNFREFCGSEFGNITIHKQVEHKTLAGKRMLVMHGDEFDYAVRYSRLNRWIGDIGYDLLMWFNRYINRAREALGKPYWSLAKWVKVNISQAGDAILAYQRAAAHFARDNRFDGIICGHLHYPVISEIDGVTYCNDGDWVENCTALVEDWEGALHLVKGLPVMEDSSELVLAKAQ</sequence>
<keyword evidence="8" id="KW-1185">Reference proteome</keyword>